<dbReference type="AlphaFoldDB" id="A0ABD6WUP1"/>
<comment type="caution">
    <text evidence="1">The sequence shown here is derived from an EMBL/GenBank/DDBJ whole genome shotgun (WGS) entry which is preliminary data.</text>
</comment>
<protein>
    <submittedName>
        <fullName evidence="1">Uncharacterized protein</fullName>
    </submittedName>
</protein>
<dbReference type="Gene3D" id="3.40.50.2000">
    <property type="entry name" value="Glycogen Phosphorylase B"/>
    <property type="match status" value="1"/>
</dbReference>
<evidence type="ECO:0000313" key="2">
    <source>
        <dbReference type="Proteomes" id="UP000238866"/>
    </source>
</evidence>
<name>A0ABD6WUP1_HAEIF</name>
<organism evidence="1 2">
    <name type="scientific">Haemophilus influenzae</name>
    <dbReference type="NCBI Taxonomy" id="727"/>
    <lineage>
        <taxon>Bacteria</taxon>
        <taxon>Pseudomonadati</taxon>
        <taxon>Pseudomonadota</taxon>
        <taxon>Gammaproteobacteria</taxon>
        <taxon>Pasteurellales</taxon>
        <taxon>Pasteurellaceae</taxon>
        <taxon>Haemophilus</taxon>
    </lineage>
</organism>
<sequence>MLLNPFPFGNTNGIIDMVTLGLIGVCKTGDEVHEHIDEGLFKRLGLPEWLIADTRETYIECALRLAENHQERLELRRYIIENNGLQKLFTGDPRPLGKILLKKTNEWKRKHLSKK</sequence>
<proteinExistence type="predicted"/>
<accession>A0ABD6WUP1</accession>
<dbReference type="Proteomes" id="UP000238866">
    <property type="component" value="Unassembled WGS sequence"/>
</dbReference>
<evidence type="ECO:0000313" key="1">
    <source>
        <dbReference type="EMBL" id="PRM17916.1"/>
    </source>
</evidence>
<gene>
    <name evidence="1" type="ORF">BVZ99_01352</name>
</gene>
<reference evidence="1 2" key="1">
    <citation type="submission" date="2017-02" db="EMBL/GenBank/DDBJ databases">
        <title>Haemophilus influenzae in COPD genome sequencing project.</title>
        <authorList>
            <person name="Murphy T.F."/>
            <person name="Kong Y."/>
            <person name="Nadendla S."/>
            <person name="Tettelin H."/>
            <person name="Pettigrew M."/>
        </authorList>
    </citation>
    <scope>NUCLEOTIDE SEQUENCE [LARGE SCALE GENOMIC DNA]</scope>
    <source>
        <strain evidence="1 2">13P36H1</strain>
    </source>
</reference>
<dbReference type="EMBL" id="MZLD01000054">
    <property type="protein sequence ID" value="PRM17916.1"/>
    <property type="molecule type" value="Genomic_DNA"/>
</dbReference>